<reference evidence="1" key="1">
    <citation type="submission" date="2021-05" db="EMBL/GenBank/DDBJ databases">
        <authorList>
            <person name="Pan Q."/>
            <person name="Jouanno E."/>
            <person name="Zahm M."/>
            <person name="Klopp C."/>
            <person name="Cabau C."/>
            <person name="Louis A."/>
            <person name="Berthelot C."/>
            <person name="Parey E."/>
            <person name="Roest Crollius H."/>
            <person name="Montfort J."/>
            <person name="Robinson-Rechavi M."/>
            <person name="Bouchez O."/>
            <person name="Lampietro C."/>
            <person name="Lopez Roques C."/>
            <person name="Donnadieu C."/>
            <person name="Postlethwait J."/>
            <person name="Bobe J."/>
            <person name="Dillon D."/>
            <person name="Chandos A."/>
            <person name="von Hippel F."/>
            <person name="Guiguen Y."/>
        </authorList>
    </citation>
    <scope>NUCLEOTIDE SEQUENCE</scope>
    <source>
        <strain evidence="1">YG-Jan2019</strain>
    </source>
</reference>
<dbReference type="EMBL" id="CM055739">
    <property type="protein sequence ID" value="KAJ8003962.1"/>
    <property type="molecule type" value="Genomic_DNA"/>
</dbReference>
<evidence type="ECO:0000313" key="1">
    <source>
        <dbReference type="EMBL" id="KAJ8003962.1"/>
    </source>
</evidence>
<accession>A0ACC2GK26</accession>
<protein>
    <submittedName>
        <fullName evidence="1">Uncharacterized protein</fullName>
    </submittedName>
</protein>
<proteinExistence type="predicted"/>
<organism evidence="1 2">
    <name type="scientific">Dallia pectoralis</name>
    <name type="common">Alaska blackfish</name>
    <dbReference type="NCBI Taxonomy" id="75939"/>
    <lineage>
        <taxon>Eukaryota</taxon>
        <taxon>Metazoa</taxon>
        <taxon>Chordata</taxon>
        <taxon>Craniata</taxon>
        <taxon>Vertebrata</taxon>
        <taxon>Euteleostomi</taxon>
        <taxon>Actinopterygii</taxon>
        <taxon>Neopterygii</taxon>
        <taxon>Teleostei</taxon>
        <taxon>Protacanthopterygii</taxon>
        <taxon>Esociformes</taxon>
        <taxon>Umbridae</taxon>
        <taxon>Dallia</taxon>
    </lineage>
</organism>
<comment type="caution">
    <text evidence="1">The sequence shown here is derived from an EMBL/GenBank/DDBJ whole genome shotgun (WGS) entry which is preliminary data.</text>
</comment>
<keyword evidence="2" id="KW-1185">Reference proteome</keyword>
<gene>
    <name evidence="1" type="ORF">DPEC_G00153860</name>
</gene>
<dbReference type="Proteomes" id="UP001157502">
    <property type="component" value="Chromosome 12"/>
</dbReference>
<sequence>MRIGASYIRNVFLALLSDVFQRSALPNCPAFPFSQVLAHCLRFSIDGPHVLRDLSKVFQITFRKVKGSRGERVQPH</sequence>
<name>A0ACC2GK26_DALPE</name>
<evidence type="ECO:0000313" key="2">
    <source>
        <dbReference type="Proteomes" id="UP001157502"/>
    </source>
</evidence>